<evidence type="ECO:0000313" key="2">
    <source>
        <dbReference type="EMBL" id="KAH7527787.1"/>
    </source>
</evidence>
<name>A0A978VBP8_ZIZJJ</name>
<reference evidence="2" key="1">
    <citation type="journal article" date="2021" name="Front. Plant Sci.">
        <title>Chromosome-Scale Genome Assembly for Chinese Sour Jujube and Insights Into Its Genome Evolution and Domestication Signature.</title>
        <authorList>
            <person name="Shen L.-Y."/>
            <person name="Luo H."/>
            <person name="Wang X.-L."/>
            <person name="Wang X.-M."/>
            <person name="Qiu X.-J."/>
            <person name="Liu H."/>
            <person name="Zhou S.-S."/>
            <person name="Jia K.-H."/>
            <person name="Nie S."/>
            <person name="Bao Y.-T."/>
            <person name="Zhang R.-G."/>
            <person name="Yun Q.-Z."/>
            <person name="Chai Y.-H."/>
            <person name="Lu J.-Y."/>
            <person name="Li Y."/>
            <person name="Zhao S.-W."/>
            <person name="Mao J.-F."/>
            <person name="Jia S.-G."/>
            <person name="Mao Y.-M."/>
        </authorList>
    </citation>
    <scope>NUCLEOTIDE SEQUENCE</scope>
    <source>
        <strain evidence="2">AT0</strain>
        <tissue evidence="2">Leaf</tissue>
    </source>
</reference>
<proteinExistence type="predicted"/>
<dbReference type="PANTHER" id="PTHR47186">
    <property type="entry name" value="LEUCINE-RICH REPEAT-CONTAINING PROTEIN 57"/>
    <property type="match status" value="1"/>
</dbReference>
<dbReference type="InterPro" id="IPR032675">
    <property type="entry name" value="LRR_dom_sf"/>
</dbReference>
<dbReference type="PANTHER" id="PTHR47186:SF42">
    <property type="entry name" value="DISEASE RESISTANCE RPP13-LIKE PROTEIN 1"/>
    <property type="match status" value="1"/>
</dbReference>
<dbReference type="Proteomes" id="UP000813462">
    <property type="component" value="Unassembled WGS sequence"/>
</dbReference>
<organism evidence="2 3">
    <name type="scientific">Ziziphus jujuba var. spinosa</name>
    <dbReference type="NCBI Taxonomy" id="714518"/>
    <lineage>
        <taxon>Eukaryota</taxon>
        <taxon>Viridiplantae</taxon>
        <taxon>Streptophyta</taxon>
        <taxon>Embryophyta</taxon>
        <taxon>Tracheophyta</taxon>
        <taxon>Spermatophyta</taxon>
        <taxon>Magnoliopsida</taxon>
        <taxon>eudicotyledons</taxon>
        <taxon>Gunneridae</taxon>
        <taxon>Pentapetalae</taxon>
        <taxon>rosids</taxon>
        <taxon>fabids</taxon>
        <taxon>Rosales</taxon>
        <taxon>Rhamnaceae</taxon>
        <taxon>Paliureae</taxon>
        <taxon>Ziziphus</taxon>
    </lineage>
</organism>
<dbReference type="InterPro" id="IPR056789">
    <property type="entry name" value="LRR_R13L1-DRL21"/>
</dbReference>
<feature type="domain" description="R13L1/DRL21-like LRR repeat region" evidence="1">
    <location>
        <begin position="2"/>
        <end position="114"/>
    </location>
</feature>
<dbReference type="EMBL" id="JAEACU010000005">
    <property type="protein sequence ID" value="KAH7527787.1"/>
    <property type="molecule type" value="Genomic_DNA"/>
</dbReference>
<dbReference type="Pfam" id="PF25019">
    <property type="entry name" value="LRR_R13L1-DRL21"/>
    <property type="match status" value="1"/>
</dbReference>
<dbReference type="SUPFAM" id="SSF52058">
    <property type="entry name" value="L domain-like"/>
    <property type="match status" value="1"/>
</dbReference>
<sequence length="171" mass="19622">MGGSLHIFGLENVVNVEDVLAAKLKNMKYLTELEFSWGLKSDCPENHEEILFVLQPHTNIKFLMINLWGGENFPNWVRDHKFSNLEQIQLLGCKSCSSLPSLAQLPFLKHLECREWSFVEGDFRFSFPRIKQLVLKACPKLTGELCLPESMETIEILGCQKLDLKFAESHP</sequence>
<accession>A0A978VBP8</accession>
<dbReference type="AlphaFoldDB" id="A0A978VBP8"/>
<protein>
    <recommendedName>
        <fullName evidence="1">R13L1/DRL21-like LRR repeat region domain-containing protein</fullName>
    </recommendedName>
</protein>
<evidence type="ECO:0000259" key="1">
    <source>
        <dbReference type="Pfam" id="PF25019"/>
    </source>
</evidence>
<gene>
    <name evidence="2" type="ORF">FEM48_Zijuj05G0003500</name>
</gene>
<dbReference type="Gene3D" id="3.80.10.10">
    <property type="entry name" value="Ribonuclease Inhibitor"/>
    <property type="match status" value="1"/>
</dbReference>
<comment type="caution">
    <text evidence="2">The sequence shown here is derived from an EMBL/GenBank/DDBJ whole genome shotgun (WGS) entry which is preliminary data.</text>
</comment>
<evidence type="ECO:0000313" key="3">
    <source>
        <dbReference type="Proteomes" id="UP000813462"/>
    </source>
</evidence>